<reference evidence="4 5" key="1">
    <citation type="submission" date="2016-10" db="EMBL/GenBank/DDBJ databases">
        <authorList>
            <person name="Varghese N."/>
            <person name="Submissions S."/>
        </authorList>
    </citation>
    <scope>NUCLEOTIDE SEQUENCE [LARGE SCALE GENOMIC DNA]</scope>
    <source>
        <strain evidence="4 5">DSM 20748</strain>
    </source>
</reference>
<dbReference type="InterPro" id="IPR050553">
    <property type="entry name" value="Thioredoxin_ResA/DsbE_sf"/>
</dbReference>
<feature type="domain" description="Thioredoxin" evidence="3">
    <location>
        <begin position="52"/>
        <end position="190"/>
    </location>
</feature>
<evidence type="ECO:0000313" key="4">
    <source>
        <dbReference type="EMBL" id="SDX84921.1"/>
    </source>
</evidence>
<accession>A0A1H3F1P5</accession>
<dbReference type="PROSITE" id="PS51352">
    <property type="entry name" value="THIOREDOXIN_2"/>
    <property type="match status" value="1"/>
</dbReference>
<dbReference type="RefSeq" id="WP_008589223.1">
    <property type="nucleotide sequence ID" value="NZ_FNOS01000003.1"/>
</dbReference>
<dbReference type="Proteomes" id="UP000198647">
    <property type="component" value="Unassembled WGS sequence"/>
</dbReference>
<evidence type="ECO:0000259" key="3">
    <source>
        <dbReference type="PROSITE" id="PS51352"/>
    </source>
</evidence>
<feature type="region of interest" description="Disordered" evidence="2">
    <location>
        <begin position="30"/>
        <end position="64"/>
    </location>
</feature>
<dbReference type="InterPro" id="IPR036249">
    <property type="entry name" value="Thioredoxin-like_sf"/>
</dbReference>
<dbReference type="InterPro" id="IPR000866">
    <property type="entry name" value="AhpC/TSA"/>
</dbReference>
<dbReference type="InterPro" id="IPR013766">
    <property type="entry name" value="Thioredoxin_domain"/>
</dbReference>
<evidence type="ECO:0000256" key="1">
    <source>
        <dbReference type="ARBA" id="ARBA00023157"/>
    </source>
</evidence>
<sequence length="190" mass="21194">MKKWIVIAVVVVLFGWALYDLLYEPEETATQESGDTVMTAEGPDGQNDSSSFEKGEPAPDFTLPTLSGKEVSLSDYRGTPVIVNFWGTWCPPCRAEMPDMEEVYSSRDDFEILAVNLTETEATRNDVSQFAGEFDLSFPVLLDRNSDVMAKYEVGPVPTSVFIDKEGKVQSVILGGMNKDLMEQRLEEMK</sequence>
<keyword evidence="5" id="KW-1185">Reference proteome</keyword>
<dbReference type="SUPFAM" id="SSF52833">
    <property type="entry name" value="Thioredoxin-like"/>
    <property type="match status" value="1"/>
</dbReference>
<name>A0A1H3F1P5_9BACI</name>
<comment type="caution">
    <text evidence="4">The sequence shown here is derived from an EMBL/GenBank/DDBJ whole genome shotgun (WGS) entry which is preliminary data.</text>
</comment>
<organism evidence="4 5">
    <name type="scientific">Salimicrobium album</name>
    <dbReference type="NCBI Taxonomy" id="50717"/>
    <lineage>
        <taxon>Bacteria</taxon>
        <taxon>Bacillati</taxon>
        <taxon>Bacillota</taxon>
        <taxon>Bacilli</taxon>
        <taxon>Bacillales</taxon>
        <taxon>Bacillaceae</taxon>
        <taxon>Salimicrobium</taxon>
    </lineage>
</organism>
<evidence type="ECO:0000256" key="2">
    <source>
        <dbReference type="SAM" id="MobiDB-lite"/>
    </source>
</evidence>
<dbReference type="PROSITE" id="PS00194">
    <property type="entry name" value="THIOREDOXIN_1"/>
    <property type="match status" value="1"/>
</dbReference>
<dbReference type="PANTHER" id="PTHR42852">
    <property type="entry name" value="THIOL:DISULFIDE INTERCHANGE PROTEIN DSBE"/>
    <property type="match status" value="1"/>
</dbReference>
<dbReference type="EMBL" id="FNOS01000003">
    <property type="protein sequence ID" value="SDX84921.1"/>
    <property type="molecule type" value="Genomic_DNA"/>
</dbReference>
<keyword evidence="1" id="KW-1015">Disulfide bond</keyword>
<dbReference type="Pfam" id="PF00578">
    <property type="entry name" value="AhpC-TSA"/>
    <property type="match status" value="1"/>
</dbReference>
<dbReference type="InterPro" id="IPR017937">
    <property type="entry name" value="Thioredoxin_CS"/>
</dbReference>
<proteinExistence type="predicted"/>
<gene>
    <name evidence="4" type="ORF">SAMN04488081_1476</name>
</gene>
<evidence type="ECO:0000313" key="5">
    <source>
        <dbReference type="Proteomes" id="UP000198647"/>
    </source>
</evidence>
<dbReference type="PANTHER" id="PTHR42852:SF17">
    <property type="entry name" value="THIOREDOXIN-LIKE PROTEIN HI_1115"/>
    <property type="match status" value="1"/>
</dbReference>
<dbReference type="Gene3D" id="3.40.30.10">
    <property type="entry name" value="Glutaredoxin"/>
    <property type="match status" value="1"/>
</dbReference>
<dbReference type="CDD" id="cd02966">
    <property type="entry name" value="TlpA_like_family"/>
    <property type="match status" value="1"/>
</dbReference>
<protein>
    <submittedName>
        <fullName evidence="4">Peroxiredoxin</fullName>
    </submittedName>
</protein>